<reference evidence="3" key="2">
    <citation type="submission" date="2020-05" db="EMBL/GenBank/DDBJ databases">
        <authorList>
            <person name="Kim H.-S."/>
            <person name="Proctor R.H."/>
            <person name="Brown D.W."/>
        </authorList>
    </citation>
    <scope>NUCLEOTIDE SEQUENCE</scope>
    <source>
        <strain evidence="3">NRRL 22465</strain>
    </source>
</reference>
<keyword evidence="2" id="KW-0812">Transmembrane</keyword>
<protein>
    <submittedName>
        <fullName evidence="3">Uncharacterized protein</fullName>
    </submittedName>
</protein>
<dbReference type="NCBIfam" id="TIGR01167">
    <property type="entry name" value="LPXTG_anchor"/>
    <property type="match status" value="1"/>
</dbReference>
<dbReference type="AlphaFoldDB" id="A0A8H4UGR8"/>
<keyword evidence="2" id="KW-1133">Transmembrane helix</keyword>
<comment type="caution">
    <text evidence="3">The sequence shown here is derived from an EMBL/GenBank/DDBJ whole genome shotgun (WGS) entry which is preliminary data.</text>
</comment>
<proteinExistence type="predicted"/>
<evidence type="ECO:0000313" key="3">
    <source>
        <dbReference type="EMBL" id="KAF4975958.1"/>
    </source>
</evidence>
<evidence type="ECO:0000313" key="4">
    <source>
        <dbReference type="Proteomes" id="UP000635477"/>
    </source>
</evidence>
<sequence>MDVTRVLPRDKAEESCYAGLDRNTCEKPALTTGQTMGIFLVAGAIVATAIVILLFFLHRRRQKIERMEDVKDLQELDDYGLATTQKSRMPKAPPPTYAMSQDRQADDKWKGSYNRDSTDSLSPSLRQAMGVAPRDILANK</sequence>
<dbReference type="Proteomes" id="UP000635477">
    <property type="component" value="Unassembled WGS sequence"/>
</dbReference>
<gene>
    <name evidence="3" type="ORF">FZEAL_7310</name>
</gene>
<feature type="region of interest" description="Disordered" evidence="1">
    <location>
        <begin position="81"/>
        <end position="140"/>
    </location>
</feature>
<evidence type="ECO:0000256" key="2">
    <source>
        <dbReference type="SAM" id="Phobius"/>
    </source>
</evidence>
<name>A0A8H4UGR8_9HYPO</name>
<keyword evidence="2" id="KW-0472">Membrane</keyword>
<organism evidence="3 4">
    <name type="scientific">Fusarium zealandicum</name>
    <dbReference type="NCBI Taxonomy" id="1053134"/>
    <lineage>
        <taxon>Eukaryota</taxon>
        <taxon>Fungi</taxon>
        <taxon>Dikarya</taxon>
        <taxon>Ascomycota</taxon>
        <taxon>Pezizomycotina</taxon>
        <taxon>Sordariomycetes</taxon>
        <taxon>Hypocreomycetidae</taxon>
        <taxon>Hypocreales</taxon>
        <taxon>Nectriaceae</taxon>
        <taxon>Fusarium</taxon>
        <taxon>Fusarium staphyleae species complex</taxon>
    </lineage>
</organism>
<keyword evidence="4" id="KW-1185">Reference proteome</keyword>
<dbReference type="OrthoDB" id="5125452at2759"/>
<dbReference type="EMBL" id="JABEYC010000585">
    <property type="protein sequence ID" value="KAF4975958.1"/>
    <property type="molecule type" value="Genomic_DNA"/>
</dbReference>
<feature type="transmembrane region" description="Helical" evidence="2">
    <location>
        <begin position="36"/>
        <end position="57"/>
    </location>
</feature>
<reference evidence="3" key="1">
    <citation type="journal article" date="2020" name="BMC Genomics">
        <title>Correction to: Identification and distribution of gene clusters required for synthesis of sphingolipid metabolism inhibitors in diverse species of the filamentous fungus Fusarium.</title>
        <authorList>
            <person name="Kim H.S."/>
            <person name="Lohmar J.M."/>
            <person name="Busman M."/>
            <person name="Brown D.W."/>
            <person name="Naumann T.A."/>
            <person name="Divon H.H."/>
            <person name="Lysoe E."/>
            <person name="Uhlig S."/>
            <person name="Proctor R.H."/>
        </authorList>
    </citation>
    <scope>NUCLEOTIDE SEQUENCE</scope>
    <source>
        <strain evidence="3">NRRL 22465</strain>
    </source>
</reference>
<evidence type="ECO:0000256" key="1">
    <source>
        <dbReference type="SAM" id="MobiDB-lite"/>
    </source>
</evidence>
<accession>A0A8H4UGR8</accession>